<accession>A0A195BA08</accession>
<sequence length="84" mass="9438">MYVQFPKNRTDVSFMIAGIFKIKFHSKDFRKLNGYSHLHYEKDQSCRTSYYHTPRSSTGTSFEVIDLSTGATTGPNAATVAPAI</sequence>
<keyword evidence="2" id="KW-1185">Reference proteome</keyword>
<protein>
    <submittedName>
        <fullName evidence="1">Uncharacterized protein</fullName>
    </submittedName>
</protein>
<dbReference type="Proteomes" id="UP000078540">
    <property type="component" value="Unassembled WGS sequence"/>
</dbReference>
<dbReference type="EMBL" id="KQ976537">
    <property type="protein sequence ID" value="KYM81366.1"/>
    <property type="molecule type" value="Genomic_DNA"/>
</dbReference>
<reference evidence="1 2" key="1">
    <citation type="submission" date="2015-09" db="EMBL/GenBank/DDBJ databases">
        <title>Atta colombica WGS genome.</title>
        <authorList>
            <person name="Nygaard S."/>
            <person name="Hu H."/>
            <person name="Boomsma J."/>
            <person name="Zhang G."/>
        </authorList>
    </citation>
    <scope>NUCLEOTIDE SEQUENCE [LARGE SCALE GENOMIC DNA]</scope>
    <source>
        <strain evidence="1">Treedump-2</strain>
        <tissue evidence="1">Whole body</tissue>
    </source>
</reference>
<name>A0A195BA08_9HYME</name>
<evidence type="ECO:0000313" key="1">
    <source>
        <dbReference type="EMBL" id="KYM81366.1"/>
    </source>
</evidence>
<dbReference type="AlphaFoldDB" id="A0A195BA08"/>
<gene>
    <name evidence="1" type="ORF">ALC53_08134</name>
</gene>
<proteinExistence type="predicted"/>
<organism evidence="1 2">
    <name type="scientific">Atta colombica</name>
    <dbReference type="NCBI Taxonomy" id="520822"/>
    <lineage>
        <taxon>Eukaryota</taxon>
        <taxon>Metazoa</taxon>
        <taxon>Ecdysozoa</taxon>
        <taxon>Arthropoda</taxon>
        <taxon>Hexapoda</taxon>
        <taxon>Insecta</taxon>
        <taxon>Pterygota</taxon>
        <taxon>Neoptera</taxon>
        <taxon>Endopterygota</taxon>
        <taxon>Hymenoptera</taxon>
        <taxon>Apocrita</taxon>
        <taxon>Aculeata</taxon>
        <taxon>Formicoidea</taxon>
        <taxon>Formicidae</taxon>
        <taxon>Myrmicinae</taxon>
        <taxon>Atta</taxon>
    </lineage>
</organism>
<evidence type="ECO:0000313" key="2">
    <source>
        <dbReference type="Proteomes" id="UP000078540"/>
    </source>
</evidence>